<feature type="transmembrane region" description="Helical" evidence="2">
    <location>
        <begin position="6"/>
        <end position="25"/>
    </location>
</feature>
<keyword evidence="2" id="KW-0812">Transmembrane</keyword>
<dbReference type="Proteomes" id="UP000234342">
    <property type="component" value="Unassembled WGS sequence"/>
</dbReference>
<feature type="region of interest" description="Disordered" evidence="1">
    <location>
        <begin position="153"/>
        <end position="180"/>
    </location>
</feature>
<keyword evidence="2" id="KW-0472">Membrane</keyword>
<gene>
    <name evidence="3" type="ORF">BANT10_02141</name>
</gene>
<protein>
    <submittedName>
        <fullName evidence="3">Uncharacterized protein</fullName>
    </submittedName>
</protein>
<proteinExistence type="predicted"/>
<sequence>MATVFITAVGHSAWVTSLLLMVLLARHDRNRRFDLSSDAVILDELFSSLFGHFWDRSALTTALRTVRRIVADRFRCLSCIESQLLELVAQGLLIIQVSNTLHQSLGTEKNCLLALDRRIEISSQGDVGTHLGLEPPQSRCRIRLVPGIGDPAGRGFDTTRAPTDRARVRQKRPREPSLTVSHRARRYDRGCCVDQLRSAISKTRVSLLAAAHHPPVRSVSASAPAAEFVIPSVVATATYCCAR</sequence>
<evidence type="ECO:0000256" key="1">
    <source>
        <dbReference type="SAM" id="MobiDB-lite"/>
    </source>
</evidence>
<dbReference type="EMBL" id="FXZE01000008">
    <property type="protein sequence ID" value="SMX88316.1"/>
    <property type="molecule type" value="Genomic_DNA"/>
</dbReference>
<accession>A0A2H1JLC5</accession>
<keyword evidence="4" id="KW-1185">Reference proteome</keyword>
<evidence type="ECO:0000313" key="4">
    <source>
        <dbReference type="Proteomes" id="UP000234342"/>
    </source>
</evidence>
<keyword evidence="2" id="KW-1133">Transmembrane helix</keyword>
<name>A0A2H1JLC5_9MICO</name>
<evidence type="ECO:0000313" key="3">
    <source>
        <dbReference type="EMBL" id="SMX88316.1"/>
    </source>
</evidence>
<dbReference type="AlphaFoldDB" id="A0A2H1JLC5"/>
<organism evidence="3 4">
    <name type="scientific">Brevibacterium antiquum</name>
    <dbReference type="NCBI Taxonomy" id="234835"/>
    <lineage>
        <taxon>Bacteria</taxon>
        <taxon>Bacillati</taxon>
        <taxon>Actinomycetota</taxon>
        <taxon>Actinomycetes</taxon>
        <taxon>Micrococcales</taxon>
        <taxon>Brevibacteriaceae</taxon>
        <taxon>Brevibacterium</taxon>
    </lineage>
</organism>
<evidence type="ECO:0000256" key="2">
    <source>
        <dbReference type="SAM" id="Phobius"/>
    </source>
</evidence>
<reference evidence="4" key="1">
    <citation type="submission" date="2017-03" db="EMBL/GenBank/DDBJ databases">
        <authorList>
            <person name="Monnet C."/>
        </authorList>
    </citation>
    <scope>NUCLEOTIDE SEQUENCE [LARGE SCALE GENOMIC DNA]</scope>
    <source>
        <strain evidence="4">P10</strain>
    </source>
</reference>